<organism evidence="11 12">
    <name type="scientific">Gammaproteobacteria bacterium LSUCC0057</name>
    <dbReference type="NCBI Taxonomy" id="2559237"/>
    <lineage>
        <taxon>Bacteria</taxon>
        <taxon>Pseudomonadati</taxon>
        <taxon>Pseudomonadota</taxon>
        <taxon>Gammaproteobacteria</taxon>
        <taxon>Cellvibrionales</taxon>
        <taxon>Porticoccaceae</taxon>
        <taxon>SAR92 clade</taxon>
    </lineage>
</organism>
<evidence type="ECO:0000256" key="2">
    <source>
        <dbReference type="ARBA" id="ARBA00022692"/>
    </source>
</evidence>
<evidence type="ECO:0000256" key="8">
    <source>
        <dbReference type="ARBA" id="ARBA00023014"/>
    </source>
</evidence>
<reference evidence="11 12" key="1">
    <citation type="submission" date="2019-03" db="EMBL/GenBank/DDBJ databases">
        <title>Draft genome of Gammaproteobacteria bacterium LSUCC0057, a member of the SAR92 clade.</title>
        <authorList>
            <person name="Lanclos V.C."/>
            <person name="Doiron C."/>
            <person name="Henson M.W."/>
            <person name="Thrash J.C."/>
        </authorList>
    </citation>
    <scope>NUCLEOTIDE SEQUENCE [LARGE SCALE GENOMIC DNA]</scope>
    <source>
        <strain evidence="11 12">LSUCC0057</strain>
    </source>
</reference>
<sequence length="313" mass="34390">MITGQWLAVLPSIAVPAQTPVAVVIGELPVVLFRDADAAVRALLDRCPHRRVPLSLGKVVNGALRCAYHGWSFAGENGRCTDIPNVGKENGVPASFCVDAYPTHECDGLIYVWIAPTPSGPLPLPRAADPAAAVTQFGHGNAAISYEHYRAVLLDGPELIFDIPGVRFTDFYLGDAELRHGKMVFECEAEWGSAHRPAKVKVTDRPLILRTELSAEHDQVIFRLLSTANAELGCLELHFTRGPRSTTHYCWRYTQTSRHLTGRPWRQKWLTLNSPAIRVHNRHDGGDIAKLLVGPSANYNDLIAPAAATRQEN</sequence>
<dbReference type="GO" id="GO:0005506">
    <property type="term" value="F:iron ion binding"/>
    <property type="evidence" value="ECO:0007669"/>
    <property type="project" value="InterPro"/>
</dbReference>
<keyword evidence="12" id="KW-1185">Reference proteome</keyword>
<dbReference type="Pfam" id="PF00355">
    <property type="entry name" value="Rieske"/>
    <property type="match status" value="1"/>
</dbReference>
<dbReference type="GO" id="GO:0016491">
    <property type="term" value="F:oxidoreductase activity"/>
    <property type="evidence" value="ECO:0007669"/>
    <property type="project" value="UniProtKB-KW"/>
</dbReference>
<evidence type="ECO:0000256" key="5">
    <source>
        <dbReference type="ARBA" id="ARBA00022989"/>
    </source>
</evidence>
<dbReference type="CDD" id="cd03469">
    <property type="entry name" value="Rieske_RO_Alpha_N"/>
    <property type="match status" value="1"/>
</dbReference>
<keyword evidence="5" id="KW-1133">Transmembrane helix</keyword>
<dbReference type="SUPFAM" id="SSF50022">
    <property type="entry name" value="ISP domain"/>
    <property type="match status" value="1"/>
</dbReference>
<evidence type="ECO:0000256" key="3">
    <source>
        <dbReference type="ARBA" id="ARBA00022714"/>
    </source>
</evidence>
<evidence type="ECO:0000256" key="4">
    <source>
        <dbReference type="ARBA" id="ARBA00022723"/>
    </source>
</evidence>
<dbReference type="EMBL" id="SPIA01000002">
    <property type="protein sequence ID" value="TFH67774.1"/>
    <property type="molecule type" value="Genomic_DNA"/>
</dbReference>
<keyword evidence="7" id="KW-0408">Iron</keyword>
<protein>
    <submittedName>
        <fullName evidence="11">Rieske (2Fe-2S) protein</fullName>
    </submittedName>
</protein>
<dbReference type="GO" id="GO:0051537">
    <property type="term" value="F:2 iron, 2 sulfur cluster binding"/>
    <property type="evidence" value="ECO:0007669"/>
    <property type="project" value="UniProtKB-KW"/>
</dbReference>
<dbReference type="GO" id="GO:0005737">
    <property type="term" value="C:cytoplasm"/>
    <property type="evidence" value="ECO:0007669"/>
    <property type="project" value="TreeGrafter"/>
</dbReference>
<dbReference type="PANTHER" id="PTHR21266">
    <property type="entry name" value="IRON-SULFUR DOMAIN CONTAINING PROTEIN"/>
    <property type="match status" value="1"/>
</dbReference>
<proteinExistence type="predicted"/>
<dbReference type="OrthoDB" id="9769355at2"/>
<evidence type="ECO:0000256" key="6">
    <source>
        <dbReference type="ARBA" id="ARBA00023002"/>
    </source>
</evidence>
<keyword evidence="8" id="KW-0411">Iron-sulfur</keyword>
<keyword evidence="6" id="KW-0560">Oxidoreductase</keyword>
<keyword evidence="2" id="KW-0812">Transmembrane</keyword>
<evidence type="ECO:0000256" key="7">
    <source>
        <dbReference type="ARBA" id="ARBA00023004"/>
    </source>
</evidence>
<evidence type="ECO:0000256" key="9">
    <source>
        <dbReference type="ARBA" id="ARBA00023136"/>
    </source>
</evidence>
<dbReference type="AlphaFoldDB" id="A0A4Y8UIZ3"/>
<dbReference type="Gene3D" id="2.102.10.10">
    <property type="entry name" value="Rieske [2Fe-2S] iron-sulphur domain"/>
    <property type="match status" value="1"/>
</dbReference>
<dbReference type="GO" id="GO:0016020">
    <property type="term" value="C:membrane"/>
    <property type="evidence" value="ECO:0007669"/>
    <property type="project" value="UniProtKB-SubCell"/>
</dbReference>
<dbReference type="InterPro" id="IPR015881">
    <property type="entry name" value="ARHD_Rieske_2Fe_2S"/>
</dbReference>
<evidence type="ECO:0000256" key="1">
    <source>
        <dbReference type="ARBA" id="ARBA00004370"/>
    </source>
</evidence>
<dbReference type="InterPro" id="IPR036922">
    <property type="entry name" value="Rieske_2Fe-2S_sf"/>
</dbReference>
<keyword evidence="4" id="KW-0479">Metal-binding</keyword>
<keyword evidence="9" id="KW-0472">Membrane</keyword>
<dbReference type="PROSITE" id="PS00570">
    <property type="entry name" value="RING_HYDROXYL_ALPHA"/>
    <property type="match status" value="1"/>
</dbReference>
<keyword evidence="3" id="KW-0001">2Fe-2S</keyword>
<gene>
    <name evidence="11" type="ORF">E3W66_05860</name>
</gene>
<evidence type="ECO:0000259" key="10">
    <source>
        <dbReference type="PROSITE" id="PS51296"/>
    </source>
</evidence>
<dbReference type="InterPro" id="IPR017941">
    <property type="entry name" value="Rieske_2Fe-2S"/>
</dbReference>
<comment type="subcellular location">
    <subcellularLocation>
        <location evidence="1">Membrane</location>
    </subcellularLocation>
</comment>
<evidence type="ECO:0000313" key="12">
    <source>
        <dbReference type="Proteomes" id="UP000298133"/>
    </source>
</evidence>
<comment type="caution">
    <text evidence="11">The sequence shown here is derived from an EMBL/GenBank/DDBJ whole genome shotgun (WGS) entry which is preliminary data.</text>
</comment>
<dbReference type="InterPro" id="IPR050584">
    <property type="entry name" value="Cholesterol_7-desaturase"/>
</dbReference>
<name>A0A4Y8UIZ3_9GAMM</name>
<feature type="domain" description="Rieske" evidence="10">
    <location>
        <begin position="6"/>
        <end position="112"/>
    </location>
</feature>
<dbReference type="Proteomes" id="UP000298133">
    <property type="component" value="Unassembled WGS sequence"/>
</dbReference>
<accession>A0A4Y8UIZ3</accession>
<evidence type="ECO:0000313" key="11">
    <source>
        <dbReference type="EMBL" id="TFH67774.1"/>
    </source>
</evidence>
<dbReference type="PROSITE" id="PS51296">
    <property type="entry name" value="RIESKE"/>
    <property type="match status" value="1"/>
</dbReference>
<dbReference type="PANTHER" id="PTHR21266:SF32">
    <property type="entry name" value="CHOLESTEROL 7-DESATURASE NVD"/>
    <property type="match status" value="1"/>
</dbReference>